<keyword evidence="2" id="KW-0808">Transferase</keyword>
<reference evidence="2 3" key="1">
    <citation type="submission" date="2019-02" db="EMBL/GenBank/DDBJ databases">
        <title>Deep-cultivation of Planctomycetes and their phenomic and genomic characterization uncovers novel biology.</title>
        <authorList>
            <person name="Wiegand S."/>
            <person name="Jogler M."/>
            <person name="Boedeker C."/>
            <person name="Pinto D."/>
            <person name="Vollmers J."/>
            <person name="Rivas-Marin E."/>
            <person name="Kohn T."/>
            <person name="Peeters S.H."/>
            <person name="Heuer A."/>
            <person name="Rast P."/>
            <person name="Oberbeckmann S."/>
            <person name="Bunk B."/>
            <person name="Jeske O."/>
            <person name="Meyerdierks A."/>
            <person name="Storesund J.E."/>
            <person name="Kallscheuer N."/>
            <person name="Luecker S."/>
            <person name="Lage O.M."/>
            <person name="Pohl T."/>
            <person name="Merkel B.J."/>
            <person name="Hornburger P."/>
            <person name="Mueller R.-W."/>
            <person name="Bruemmer F."/>
            <person name="Labrenz M."/>
            <person name="Spormann A.M."/>
            <person name="Op den Camp H."/>
            <person name="Overmann J."/>
            <person name="Amann R."/>
            <person name="Jetten M.S.M."/>
            <person name="Mascher T."/>
            <person name="Medema M.H."/>
            <person name="Devos D.P."/>
            <person name="Kaster A.-K."/>
            <person name="Ovreas L."/>
            <person name="Rohde M."/>
            <person name="Galperin M.Y."/>
            <person name="Jogler C."/>
        </authorList>
    </citation>
    <scope>NUCLEOTIDE SEQUENCE [LARGE SCALE GENOMIC DNA]</scope>
    <source>
        <strain evidence="2 3">I41</strain>
    </source>
</reference>
<dbReference type="RefSeq" id="WP_145431556.1">
    <property type="nucleotide sequence ID" value="NZ_CP036339.1"/>
</dbReference>
<dbReference type="Pfam" id="PF13439">
    <property type="entry name" value="Glyco_transf_4"/>
    <property type="match status" value="1"/>
</dbReference>
<accession>A0A517TUA4</accession>
<dbReference type="OrthoDB" id="259238at2"/>
<name>A0A517TUA4_9BACT</name>
<dbReference type="Gene3D" id="3.40.50.2000">
    <property type="entry name" value="Glycogen Phosphorylase B"/>
    <property type="match status" value="2"/>
</dbReference>
<evidence type="ECO:0000313" key="3">
    <source>
        <dbReference type="Proteomes" id="UP000317909"/>
    </source>
</evidence>
<sequence length="379" mass="41289">MATVTSASQARRAQMAAAIASRVVNCRRVLQVITPSHMSGAEMQLVRLTRRMRARGHELPVLVKHDSPAIEHMLEKGLSVERGRIGGKVNFMAISRIARAARQHRVDLVQSTLSTASWWAGWLEACGGPKSIGHVQGFTSARWHRRQSHLLAVSGAVRDDLVAQGISPDKITVLMNALEADEYRPQRDPLAVRAEFGADARTPVVGTFAHLSVKKGYRELFAAMPQVLAQVPNAQFWIMGQGPLRDELEQTARAGGYLKQVRFAGFRRDACDVMNAIDVMALPSHREPCALAYIEAALLAKPIVACRAGGAPESIADGETGILTPVGDSRAIGEAIIGLLGNRDLARSMGQAGHERAREVFSWSRFIATLEGVWERVLS</sequence>
<protein>
    <submittedName>
        <fullName evidence="2">GDP-mannose-dependent alpha-(1-6)-phosphatidylinositol monomannoside mannosyltransferase</fullName>
    </submittedName>
</protein>
<dbReference type="Proteomes" id="UP000317909">
    <property type="component" value="Chromosome"/>
</dbReference>
<feature type="domain" description="Glycosyltransferase subfamily 4-like N-terminal" evidence="1">
    <location>
        <begin position="39"/>
        <end position="179"/>
    </location>
</feature>
<organism evidence="2 3">
    <name type="scientific">Lacipirellula limnantheis</name>
    <dbReference type="NCBI Taxonomy" id="2528024"/>
    <lineage>
        <taxon>Bacteria</taxon>
        <taxon>Pseudomonadati</taxon>
        <taxon>Planctomycetota</taxon>
        <taxon>Planctomycetia</taxon>
        <taxon>Pirellulales</taxon>
        <taxon>Lacipirellulaceae</taxon>
        <taxon>Lacipirellula</taxon>
    </lineage>
</organism>
<dbReference type="KEGG" id="llh:I41_11070"/>
<proteinExistence type="predicted"/>
<dbReference type="AlphaFoldDB" id="A0A517TUA4"/>
<gene>
    <name evidence="2" type="primary">pimB_1</name>
    <name evidence="2" type="ORF">I41_11070</name>
</gene>
<dbReference type="Pfam" id="PF13692">
    <property type="entry name" value="Glyco_trans_1_4"/>
    <property type="match status" value="1"/>
</dbReference>
<dbReference type="InterPro" id="IPR050194">
    <property type="entry name" value="Glycosyltransferase_grp1"/>
</dbReference>
<keyword evidence="3" id="KW-1185">Reference proteome</keyword>
<dbReference type="PANTHER" id="PTHR45947:SF3">
    <property type="entry name" value="SULFOQUINOVOSYL TRANSFERASE SQD2"/>
    <property type="match status" value="1"/>
</dbReference>
<dbReference type="GO" id="GO:0016758">
    <property type="term" value="F:hexosyltransferase activity"/>
    <property type="evidence" value="ECO:0007669"/>
    <property type="project" value="TreeGrafter"/>
</dbReference>
<dbReference type="CDD" id="cd03801">
    <property type="entry name" value="GT4_PimA-like"/>
    <property type="match status" value="1"/>
</dbReference>
<dbReference type="SUPFAM" id="SSF53756">
    <property type="entry name" value="UDP-Glycosyltransferase/glycogen phosphorylase"/>
    <property type="match status" value="1"/>
</dbReference>
<evidence type="ECO:0000313" key="2">
    <source>
        <dbReference type="EMBL" id="QDT71945.1"/>
    </source>
</evidence>
<keyword evidence="2" id="KW-0328">Glycosyltransferase</keyword>
<evidence type="ECO:0000259" key="1">
    <source>
        <dbReference type="Pfam" id="PF13439"/>
    </source>
</evidence>
<dbReference type="InterPro" id="IPR028098">
    <property type="entry name" value="Glyco_trans_4-like_N"/>
</dbReference>
<dbReference type="PANTHER" id="PTHR45947">
    <property type="entry name" value="SULFOQUINOVOSYL TRANSFERASE SQD2"/>
    <property type="match status" value="1"/>
</dbReference>
<dbReference type="EMBL" id="CP036339">
    <property type="protein sequence ID" value="QDT71945.1"/>
    <property type="molecule type" value="Genomic_DNA"/>
</dbReference>